<evidence type="ECO:0000313" key="2">
    <source>
        <dbReference type="EMBL" id="CBH13582.1"/>
    </source>
</evidence>
<feature type="transmembrane region" description="Helical" evidence="1">
    <location>
        <begin position="59"/>
        <end position="80"/>
    </location>
</feature>
<dbReference type="GeneID" id="23863734"/>
<keyword evidence="1" id="KW-1133">Transmembrane helix</keyword>
<feature type="transmembrane region" description="Helical" evidence="1">
    <location>
        <begin position="113"/>
        <end position="132"/>
    </location>
</feature>
<sequence>MGKGKFDPFNSLFGIRFSIFCYLFSSTILRTFSLNVHMRVKYFPLFHPLPSSTATTVSVLWRSHFAGFLSLFCFFLNILCKVCRNTSGCFSCFAIVSLFLREISLVVSLPYCMLPFGATLTTAFDAGVFFLFSSPRCMSCGSGGVAAALQCKSSVAMLNT</sequence>
<dbReference type="KEGG" id="tbg:TbgDal_VIII5230"/>
<dbReference type="RefSeq" id="XP_011775859.1">
    <property type="nucleotide sequence ID" value="XM_011777557.1"/>
</dbReference>
<keyword evidence="1" id="KW-0472">Membrane</keyword>
<evidence type="ECO:0000313" key="3">
    <source>
        <dbReference type="Proteomes" id="UP000002316"/>
    </source>
</evidence>
<protein>
    <submittedName>
        <fullName evidence="2">Uncharacterized protein</fullName>
    </submittedName>
</protein>
<dbReference type="VEuPathDB" id="TriTrypDB:Tbg972.8.5230"/>
<dbReference type="EMBL" id="FN554971">
    <property type="protein sequence ID" value="CBH13582.1"/>
    <property type="molecule type" value="Genomic_DNA"/>
</dbReference>
<feature type="transmembrane region" description="Helical" evidence="1">
    <location>
        <begin position="87"/>
        <end position="107"/>
    </location>
</feature>
<organism evidence="2 3">
    <name type="scientific">Trypanosoma brucei gambiense (strain MHOM/CI/86/DAL972)</name>
    <dbReference type="NCBI Taxonomy" id="679716"/>
    <lineage>
        <taxon>Eukaryota</taxon>
        <taxon>Discoba</taxon>
        <taxon>Euglenozoa</taxon>
        <taxon>Kinetoplastea</taxon>
        <taxon>Metakinetoplastina</taxon>
        <taxon>Trypanosomatida</taxon>
        <taxon>Trypanosomatidae</taxon>
        <taxon>Trypanosoma</taxon>
    </lineage>
</organism>
<feature type="transmembrane region" description="Helical" evidence="1">
    <location>
        <begin position="12"/>
        <end position="32"/>
    </location>
</feature>
<gene>
    <name evidence="2" type="ORF">TbgDal_VIII5230</name>
</gene>
<evidence type="ECO:0000256" key="1">
    <source>
        <dbReference type="SAM" id="Phobius"/>
    </source>
</evidence>
<keyword evidence="1" id="KW-0812">Transmembrane</keyword>
<dbReference type="AlphaFoldDB" id="C9ZVZ4"/>
<accession>C9ZVZ4</accession>
<name>C9ZVZ4_TRYB9</name>
<proteinExistence type="predicted"/>
<reference evidence="3" key="1">
    <citation type="journal article" date="2010" name="PLoS Negl. Trop. Dis.">
        <title>The genome sequence of Trypanosoma brucei gambiense, causative agent of chronic human african trypanosomiasis.</title>
        <authorList>
            <person name="Jackson A.P."/>
            <person name="Sanders M."/>
            <person name="Berry A."/>
            <person name="McQuillan J."/>
            <person name="Aslett M.A."/>
            <person name="Quail M.A."/>
            <person name="Chukualim B."/>
            <person name="Capewell P."/>
            <person name="MacLeod A."/>
            <person name="Melville S.E."/>
            <person name="Gibson W."/>
            <person name="Barry J.D."/>
            <person name="Berriman M."/>
            <person name="Hertz-Fowler C."/>
        </authorList>
    </citation>
    <scope>NUCLEOTIDE SEQUENCE [LARGE SCALE GENOMIC DNA]</scope>
    <source>
        <strain evidence="3">MHOM/CI/86/DAL972</strain>
    </source>
</reference>
<dbReference type="Proteomes" id="UP000002316">
    <property type="component" value="Chromosome 8"/>
</dbReference>